<protein>
    <submittedName>
        <fullName evidence="4">Uncharacterized protein LOC108735400</fullName>
    </submittedName>
</protein>
<dbReference type="OrthoDB" id="7427568at2759"/>
<dbReference type="InterPro" id="IPR031311">
    <property type="entry name" value="CHIT_BIND_RR_consensus"/>
</dbReference>
<dbReference type="Proteomes" id="UP000192223">
    <property type="component" value="Unplaced"/>
</dbReference>
<dbReference type="RefSeq" id="XP_018322844.1">
    <property type="nucleotide sequence ID" value="XM_018467342.1"/>
</dbReference>
<dbReference type="InterPro" id="IPR051217">
    <property type="entry name" value="Insect_Cuticle_Struc_Prot"/>
</dbReference>
<dbReference type="PANTHER" id="PTHR12236:SF46">
    <property type="entry name" value="CUTICULAR PROTEIN 30B-RELATED"/>
    <property type="match status" value="1"/>
</dbReference>
<reference evidence="4" key="1">
    <citation type="submission" date="2025-08" db="UniProtKB">
        <authorList>
            <consortium name="RefSeq"/>
        </authorList>
    </citation>
    <scope>IDENTIFICATION</scope>
    <source>
        <tissue evidence="4">Entire body</tissue>
    </source>
</reference>
<name>A0A1W4WFZ3_AGRPL</name>
<dbReference type="PROSITE" id="PS00233">
    <property type="entry name" value="CHIT_BIND_RR_1"/>
    <property type="match status" value="1"/>
</dbReference>
<evidence type="ECO:0000256" key="2">
    <source>
        <dbReference type="PROSITE-ProRule" id="PRU00497"/>
    </source>
</evidence>
<dbReference type="GO" id="GO:0005615">
    <property type="term" value="C:extracellular space"/>
    <property type="evidence" value="ECO:0007669"/>
    <property type="project" value="TreeGrafter"/>
</dbReference>
<dbReference type="InterPro" id="IPR000618">
    <property type="entry name" value="Insect_cuticle"/>
</dbReference>
<dbReference type="KEGG" id="apln:108735400"/>
<keyword evidence="3" id="KW-1185">Reference proteome</keyword>
<proteinExistence type="predicted"/>
<dbReference type="PANTHER" id="PTHR12236">
    <property type="entry name" value="STRUCTURAL CONTITUENT OF CUTICLE"/>
    <property type="match status" value="1"/>
</dbReference>
<evidence type="ECO:0000313" key="4">
    <source>
        <dbReference type="RefSeq" id="XP_018322844.1"/>
    </source>
</evidence>
<dbReference type="GO" id="GO:0031012">
    <property type="term" value="C:extracellular matrix"/>
    <property type="evidence" value="ECO:0007669"/>
    <property type="project" value="TreeGrafter"/>
</dbReference>
<dbReference type="PROSITE" id="PS51155">
    <property type="entry name" value="CHIT_BIND_RR_2"/>
    <property type="match status" value="1"/>
</dbReference>
<dbReference type="STRING" id="224129.A0A1W4WFZ3"/>
<dbReference type="PRINTS" id="PR00947">
    <property type="entry name" value="CUTICLE"/>
</dbReference>
<keyword evidence="1 2" id="KW-0193">Cuticle</keyword>
<dbReference type="Pfam" id="PF00379">
    <property type="entry name" value="Chitin_bind_4"/>
    <property type="match status" value="1"/>
</dbReference>
<evidence type="ECO:0000256" key="1">
    <source>
        <dbReference type="ARBA" id="ARBA00022460"/>
    </source>
</evidence>
<dbReference type="GeneID" id="108735400"/>
<evidence type="ECO:0000313" key="3">
    <source>
        <dbReference type="Proteomes" id="UP000192223"/>
    </source>
</evidence>
<accession>A0A1W4WFZ3</accession>
<dbReference type="InParanoid" id="A0A1W4WFZ3"/>
<dbReference type="GO" id="GO:0042302">
    <property type="term" value="F:structural constituent of cuticle"/>
    <property type="evidence" value="ECO:0007669"/>
    <property type="project" value="UniProtKB-UniRule"/>
</dbReference>
<organism evidence="3 4">
    <name type="scientific">Agrilus planipennis</name>
    <name type="common">Emerald ash borer</name>
    <name type="synonym">Agrilus marcopoli</name>
    <dbReference type="NCBI Taxonomy" id="224129"/>
    <lineage>
        <taxon>Eukaryota</taxon>
        <taxon>Metazoa</taxon>
        <taxon>Ecdysozoa</taxon>
        <taxon>Arthropoda</taxon>
        <taxon>Hexapoda</taxon>
        <taxon>Insecta</taxon>
        <taxon>Pterygota</taxon>
        <taxon>Neoptera</taxon>
        <taxon>Endopterygota</taxon>
        <taxon>Coleoptera</taxon>
        <taxon>Polyphaga</taxon>
        <taxon>Elateriformia</taxon>
        <taxon>Buprestoidea</taxon>
        <taxon>Buprestidae</taxon>
        <taxon>Agrilinae</taxon>
        <taxon>Agrilus</taxon>
    </lineage>
</organism>
<gene>
    <name evidence="4" type="primary">LOC108735400</name>
</gene>
<dbReference type="AlphaFoldDB" id="A0A1W4WFZ3"/>
<sequence length="275" mass="31072">MHLLEVKMTITCFLVVSTFSIIIAAKVPASPSKSFAYNSINSPGIDHLSNSYFTKDMSHPSTVQMSSQTAGVPYASLMVKDSPVSSSFYPQFLPKESSVPKIVYAQSKPNAVNENKFSVSKNNRIQPDEHITKFGFVPSVRNYYYSALQVPQKFKSVEIETPVVKMAKSNKEDEYYFAHREPHYEFAYSVEDHHTGDVKTQHESRKNDVVVGGYSLIDPDGYRRIVEYSADAHNGFNAVVKREPLDSKVLESNNMMQKSSKVVERMPSASNYYNY</sequence>